<dbReference type="InterPro" id="IPR011006">
    <property type="entry name" value="CheY-like_superfamily"/>
</dbReference>
<evidence type="ECO:0000313" key="3">
    <source>
        <dbReference type="Proteomes" id="UP000007517"/>
    </source>
</evidence>
<reference evidence="2 3" key="1">
    <citation type="journal article" date="2012" name="J. Bacteriol.">
        <title>Genome Sequence of Blastococcus saxobsidens DD2, a Stone-Inhabiting Bacterium.</title>
        <authorList>
            <person name="Chouaia B."/>
            <person name="Crotti E."/>
            <person name="Brusetti L."/>
            <person name="Daffonchio D."/>
            <person name="Essoussi I."/>
            <person name="Nouioui I."/>
            <person name="Sbissi I."/>
            <person name="Ghodhbane-Gtari F."/>
            <person name="Gtari M."/>
            <person name="Vacherie B."/>
            <person name="Barbe V."/>
            <person name="Medigue C."/>
            <person name="Gury J."/>
            <person name="Pujic P."/>
            <person name="Normand P."/>
        </authorList>
    </citation>
    <scope>NUCLEOTIDE SEQUENCE [LARGE SCALE GENOMIC DNA]</scope>
    <source>
        <strain evidence="2 3">DD2</strain>
    </source>
</reference>
<dbReference type="RefSeq" id="WP_014376761.1">
    <property type="nucleotide sequence ID" value="NC_016943.1"/>
</dbReference>
<dbReference type="SMART" id="SM01012">
    <property type="entry name" value="ANTAR"/>
    <property type="match status" value="1"/>
</dbReference>
<name>H6RND4_BLASD</name>
<dbReference type="SUPFAM" id="SSF52172">
    <property type="entry name" value="CheY-like"/>
    <property type="match status" value="1"/>
</dbReference>
<feature type="domain" description="ANTAR" evidence="1">
    <location>
        <begin position="51"/>
        <end position="112"/>
    </location>
</feature>
<dbReference type="GO" id="GO:0003723">
    <property type="term" value="F:RNA binding"/>
    <property type="evidence" value="ECO:0007669"/>
    <property type="project" value="InterPro"/>
</dbReference>
<dbReference type="InterPro" id="IPR036388">
    <property type="entry name" value="WH-like_DNA-bd_sf"/>
</dbReference>
<dbReference type="PROSITE" id="PS50921">
    <property type="entry name" value="ANTAR"/>
    <property type="match status" value="1"/>
</dbReference>
<proteinExistence type="predicted"/>
<dbReference type="Gene3D" id="1.10.10.10">
    <property type="entry name" value="Winged helix-like DNA-binding domain superfamily/Winged helix DNA-binding domain"/>
    <property type="match status" value="1"/>
</dbReference>
<dbReference type="Pfam" id="PF03861">
    <property type="entry name" value="ANTAR"/>
    <property type="match status" value="1"/>
</dbReference>
<evidence type="ECO:0000313" key="2">
    <source>
        <dbReference type="EMBL" id="CCG03881.1"/>
    </source>
</evidence>
<organism evidence="2 3">
    <name type="scientific">Blastococcus saxobsidens (strain DD2)</name>
    <dbReference type="NCBI Taxonomy" id="1146883"/>
    <lineage>
        <taxon>Bacteria</taxon>
        <taxon>Bacillati</taxon>
        <taxon>Actinomycetota</taxon>
        <taxon>Actinomycetes</taxon>
        <taxon>Geodermatophilales</taxon>
        <taxon>Geodermatophilaceae</taxon>
        <taxon>Blastococcus</taxon>
    </lineage>
</organism>
<gene>
    <name evidence="2" type="ordered locus">BLASA_3010</name>
</gene>
<evidence type="ECO:0000259" key="1">
    <source>
        <dbReference type="PROSITE" id="PS50921"/>
    </source>
</evidence>
<dbReference type="HOGENOM" id="CLU_2045166_0_0_11"/>
<sequence length="120" mass="13302">MFSYPLPVQEKVSGALNVYARQLAVTGLRTRQLVSRLASYAVGPVSNMYLYESAVERAEHLQAALESRAVIDQAKGILMERHKLTADQAFQVLARLSMVSNTKLRDVAERLALTGELPRS</sequence>
<dbReference type="OrthoDB" id="3820533at2"/>
<reference evidence="3" key="2">
    <citation type="submission" date="2012-02" db="EMBL/GenBank/DDBJ databases">
        <title>Complete genome sequence of Blastococcus saxobsidens strain DD2.</title>
        <authorList>
            <person name="Genoscope."/>
        </authorList>
    </citation>
    <scope>NUCLEOTIDE SEQUENCE [LARGE SCALE GENOMIC DNA]</scope>
    <source>
        <strain evidence="3">DD2</strain>
    </source>
</reference>
<accession>H6RND4</accession>
<protein>
    <submittedName>
        <fullName evidence="2">Response regulator with putative antiterminator output domain</fullName>
    </submittedName>
</protein>
<dbReference type="AlphaFoldDB" id="H6RND4"/>
<dbReference type="STRING" id="1146883.BLASA_3010"/>
<keyword evidence="3" id="KW-1185">Reference proteome</keyword>
<dbReference type="KEGG" id="bsd:BLASA_3010"/>
<dbReference type="Proteomes" id="UP000007517">
    <property type="component" value="Chromosome"/>
</dbReference>
<dbReference type="eggNOG" id="COG3707">
    <property type="taxonomic scope" value="Bacteria"/>
</dbReference>
<dbReference type="InterPro" id="IPR005561">
    <property type="entry name" value="ANTAR"/>
</dbReference>
<dbReference type="EMBL" id="FO117623">
    <property type="protein sequence ID" value="CCG03881.1"/>
    <property type="molecule type" value="Genomic_DNA"/>
</dbReference>